<name>A0AA41QHJ8_9MICO</name>
<dbReference type="Gene3D" id="3.40.50.2300">
    <property type="match status" value="1"/>
</dbReference>
<dbReference type="EMBL" id="JAKGSG010000056">
    <property type="protein sequence ID" value="MCF4123206.1"/>
    <property type="molecule type" value="Genomic_DNA"/>
</dbReference>
<dbReference type="CDD" id="cd06170">
    <property type="entry name" value="LuxR_C_like"/>
    <property type="match status" value="1"/>
</dbReference>
<dbReference type="GO" id="GO:0006355">
    <property type="term" value="P:regulation of DNA-templated transcription"/>
    <property type="evidence" value="ECO:0007669"/>
    <property type="project" value="InterPro"/>
</dbReference>
<evidence type="ECO:0000256" key="4">
    <source>
        <dbReference type="ARBA" id="ARBA00023163"/>
    </source>
</evidence>
<evidence type="ECO:0000259" key="7">
    <source>
        <dbReference type="PROSITE" id="PS50110"/>
    </source>
</evidence>
<evidence type="ECO:0000256" key="1">
    <source>
        <dbReference type="ARBA" id="ARBA00022553"/>
    </source>
</evidence>
<dbReference type="InterPro" id="IPR011006">
    <property type="entry name" value="CheY-like_superfamily"/>
</dbReference>
<dbReference type="InterPro" id="IPR001789">
    <property type="entry name" value="Sig_transdc_resp-reg_receiver"/>
</dbReference>
<dbReference type="Pfam" id="PF00072">
    <property type="entry name" value="Response_reg"/>
    <property type="match status" value="1"/>
</dbReference>
<dbReference type="SMART" id="SM00448">
    <property type="entry name" value="REC"/>
    <property type="match status" value="1"/>
</dbReference>
<feature type="modified residue" description="4-aspartylphosphate" evidence="5">
    <location>
        <position position="54"/>
    </location>
</feature>
<protein>
    <submittedName>
        <fullName evidence="8">Response regulator</fullName>
    </submittedName>
</protein>
<evidence type="ECO:0000256" key="3">
    <source>
        <dbReference type="ARBA" id="ARBA00023125"/>
    </source>
</evidence>
<evidence type="ECO:0000313" key="8">
    <source>
        <dbReference type="EMBL" id="MCF4123206.1"/>
    </source>
</evidence>
<dbReference type="SUPFAM" id="SSF52172">
    <property type="entry name" value="CheY-like"/>
    <property type="match status" value="1"/>
</dbReference>
<keyword evidence="9" id="KW-1185">Reference proteome</keyword>
<dbReference type="SMART" id="SM00421">
    <property type="entry name" value="HTH_LUXR"/>
    <property type="match status" value="1"/>
</dbReference>
<dbReference type="InterPro" id="IPR016032">
    <property type="entry name" value="Sig_transdc_resp-reg_C-effctor"/>
</dbReference>
<dbReference type="InterPro" id="IPR039420">
    <property type="entry name" value="WalR-like"/>
</dbReference>
<dbReference type="InterPro" id="IPR058245">
    <property type="entry name" value="NreC/VraR/RcsB-like_REC"/>
</dbReference>
<proteinExistence type="predicted"/>
<dbReference type="InterPro" id="IPR000792">
    <property type="entry name" value="Tscrpt_reg_LuxR_C"/>
</dbReference>
<keyword evidence="1 5" id="KW-0597">Phosphoprotein</keyword>
<comment type="caution">
    <text evidence="8">The sequence shown here is derived from an EMBL/GenBank/DDBJ whole genome shotgun (WGS) entry which is preliminary data.</text>
</comment>
<organism evidence="8 9">
    <name type="scientific">Antribacter soli</name>
    <dbReference type="NCBI Taxonomy" id="2910976"/>
    <lineage>
        <taxon>Bacteria</taxon>
        <taxon>Bacillati</taxon>
        <taxon>Actinomycetota</taxon>
        <taxon>Actinomycetes</taxon>
        <taxon>Micrococcales</taxon>
        <taxon>Promicromonosporaceae</taxon>
        <taxon>Antribacter</taxon>
    </lineage>
</organism>
<dbReference type="GO" id="GO:0000160">
    <property type="term" value="P:phosphorelay signal transduction system"/>
    <property type="evidence" value="ECO:0007669"/>
    <property type="project" value="InterPro"/>
</dbReference>
<dbReference type="Pfam" id="PF00196">
    <property type="entry name" value="GerE"/>
    <property type="match status" value="1"/>
</dbReference>
<dbReference type="PANTHER" id="PTHR43214">
    <property type="entry name" value="TWO-COMPONENT RESPONSE REGULATOR"/>
    <property type="match status" value="1"/>
</dbReference>
<dbReference type="GO" id="GO:0003677">
    <property type="term" value="F:DNA binding"/>
    <property type="evidence" value="ECO:0007669"/>
    <property type="project" value="UniProtKB-KW"/>
</dbReference>
<feature type="domain" description="Response regulatory" evidence="7">
    <location>
        <begin position="2"/>
        <end position="124"/>
    </location>
</feature>
<evidence type="ECO:0000313" key="9">
    <source>
        <dbReference type="Proteomes" id="UP001165405"/>
    </source>
</evidence>
<accession>A0AA41QHJ8</accession>
<dbReference type="SUPFAM" id="SSF46894">
    <property type="entry name" value="C-terminal effector domain of the bipartite response regulators"/>
    <property type="match status" value="1"/>
</dbReference>
<dbReference type="PROSITE" id="PS50110">
    <property type="entry name" value="RESPONSE_REGULATORY"/>
    <property type="match status" value="1"/>
</dbReference>
<gene>
    <name evidence="8" type="ORF">L1785_19740</name>
</gene>
<dbReference type="PRINTS" id="PR00038">
    <property type="entry name" value="HTHLUXR"/>
</dbReference>
<dbReference type="AlphaFoldDB" id="A0AA41QHJ8"/>
<keyword evidence="4" id="KW-0804">Transcription</keyword>
<dbReference type="Proteomes" id="UP001165405">
    <property type="component" value="Unassembled WGS sequence"/>
</dbReference>
<keyword evidence="3" id="KW-0238">DNA-binding</keyword>
<keyword evidence="2" id="KW-0805">Transcription regulation</keyword>
<reference evidence="8" key="1">
    <citation type="submission" date="2022-01" db="EMBL/GenBank/DDBJ databases">
        <title>Antribacter sp. nov., isolated from Guizhou of China.</title>
        <authorList>
            <person name="Chengliang C."/>
            <person name="Ya Z."/>
        </authorList>
    </citation>
    <scope>NUCLEOTIDE SEQUENCE</scope>
    <source>
        <strain evidence="8">KLBMP 9083</strain>
    </source>
</reference>
<dbReference type="RefSeq" id="WP_236091019.1">
    <property type="nucleotide sequence ID" value="NZ_JAKGSG010000056.1"/>
</dbReference>
<evidence type="ECO:0000259" key="6">
    <source>
        <dbReference type="PROSITE" id="PS50043"/>
    </source>
</evidence>
<feature type="domain" description="HTH luxR-type" evidence="6">
    <location>
        <begin position="145"/>
        <end position="216"/>
    </location>
</feature>
<dbReference type="PANTHER" id="PTHR43214:SF24">
    <property type="entry name" value="TRANSCRIPTIONAL REGULATORY PROTEIN NARL-RELATED"/>
    <property type="match status" value="1"/>
</dbReference>
<dbReference type="CDD" id="cd17535">
    <property type="entry name" value="REC_NarL-like"/>
    <property type="match status" value="1"/>
</dbReference>
<dbReference type="PROSITE" id="PS50043">
    <property type="entry name" value="HTH_LUXR_2"/>
    <property type="match status" value="1"/>
</dbReference>
<evidence type="ECO:0000256" key="2">
    <source>
        <dbReference type="ARBA" id="ARBA00023015"/>
    </source>
</evidence>
<sequence length="233" mass="25339">MRIVIAEDSVLLLDGLTRLLTTEGHAVTGHRTADDLVRALSARDATLPDLLVTDVRMPPTHTDEGLRAAVHLRSLHPDLPILVLSQYVEQRYAAELFARGARGLGYVLKDRVADVDEFLDALQRVADGGTVVDPEVVTQIIARTRRTGLETLTPREREVLTLMAEGRSNSAIADRLVVGLPAVEKHVTSILGKLGLPPDSDDHRRVLAVLRWLEHRPAPTPGALPGSPNGARP</sequence>
<evidence type="ECO:0000256" key="5">
    <source>
        <dbReference type="PROSITE-ProRule" id="PRU00169"/>
    </source>
</evidence>